<organism evidence="2 3">
    <name type="scientific">Raphidocelis subcapitata</name>
    <dbReference type="NCBI Taxonomy" id="307507"/>
    <lineage>
        <taxon>Eukaryota</taxon>
        <taxon>Viridiplantae</taxon>
        <taxon>Chlorophyta</taxon>
        <taxon>core chlorophytes</taxon>
        <taxon>Chlorophyceae</taxon>
        <taxon>CS clade</taxon>
        <taxon>Sphaeropleales</taxon>
        <taxon>Selenastraceae</taxon>
        <taxon>Raphidocelis</taxon>
    </lineage>
</organism>
<comment type="caution">
    <text evidence="2">The sequence shown here is derived from an EMBL/GenBank/DDBJ whole genome shotgun (WGS) entry which is preliminary data.</text>
</comment>
<dbReference type="Gene3D" id="1.25.40.180">
    <property type="match status" value="1"/>
</dbReference>
<dbReference type="InterPro" id="IPR003307">
    <property type="entry name" value="W2_domain"/>
</dbReference>
<keyword evidence="3" id="KW-1185">Reference proteome</keyword>
<dbReference type="SMART" id="SM00515">
    <property type="entry name" value="eIF5C"/>
    <property type="match status" value="1"/>
</dbReference>
<protein>
    <recommendedName>
        <fullName evidence="1">W2 domain-containing protein</fullName>
    </recommendedName>
</protein>
<dbReference type="STRING" id="307507.A0A2V0PCL0"/>
<evidence type="ECO:0000313" key="3">
    <source>
        <dbReference type="Proteomes" id="UP000247498"/>
    </source>
</evidence>
<dbReference type="Proteomes" id="UP000247498">
    <property type="component" value="Unassembled WGS sequence"/>
</dbReference>
<feature type="domain" description="W2" evidence="1">
    <location>
        <begin position="253"/>
        <end position="423"/>
    </location>
</feature>
<proteinExistence type="predicted"/>
<dbReference type="InterPro" id="IPR057397">
    <property type="entry name" value="HEAT_5MP1_2"/>
</dbReference>
<dbReference type="EMBL" id="BDRX01000068">
    <property type="protein sequence ID" value="GBF95620.1"/>
    <property type="molecule type" value="Genomic_DNA"/>
</dbReference>
<dbReference type="PANTHER" id="PTHR14208">
    <property type="entry name" value="BASIC LEUCINE ZIPPER AND W2 DOMAIN-CONTAINING PROTEIN"/>
    <property type="match status" value="1"/>
</dbReference>
<reference evidence="2 3" key="1">
    <citation type="journal article" date="2018" name="Sci. Rep.">
        <title>Raphidocelis subcapitata (=Pseudokirchneriella subcapitata) provides an insight into genome evolution and environmental adaptations in the Sphaeropleales.</title>
        <authorList>
            <person name="Suzuki S."/>
            <person name="Yamaguchi H."/>
            <person name="Nakajima N."/>
            <person name="Kawachi M."/>
        </authorList>
    </citation>
    <scope>NUCLEOTIDE SEQUENCE [LARGE SCALE GENOMIC DNA]</scope>
    <source>
        <strain evidence="2 3">NIES-35</strain>
    </source>
</reference>
<dbReference type="InterPro" id="IPR016024">
    <property type="entry name" value="ARM-type_fold"/>
</dbReference>
<accession>A0A2V0PCL0</accession>
<name>A0A2V0PCL0_9CHLO</name>
<dbReference type="GO" id="GO:0016020">
    <property type="term" value="C:membrane"/>
    <property type="evidence" value="ECO:0007669"/>
    <property type="project" value="TreeGrafter"/>
</dbReference>
<dbReference type="FunCoup" id="A0A2V0PCL0">
    <property type="interactions" value="2281"/>
</dbReference>
<dbReference type="OrthoDB" id="1727522at2759"/>
<dbReference type="GO" id="GO:0005737">
    <property type="term" value="C:cytoplasm"/>
    <property type="evidence" value="ECO:0007669"/>
    <property type="project" value="TreeGrafter"/>
</dbReference>
<dbReference type="SUPFAM" id="SSF48371">
    <property type="entry name" value="ARM repeat"/>
    <property type="match status" value="1"/>
</dbReference>
<evidence type="ECO:0000259" key="1">
    <source>
        <dbReference type="PROSITE" id="PS51363"/>
    </source>
</evidence>
<dbReference type="InParanoid" id="A0A2V0PCL0"/>
<dbReference type="PANTHER" id="PTHR14208:SF2">
    <property type="entry name" value="PROTEIN KRASAVIETZ"/>
    <property type="match status" value="1"/>
</dbReference>
<dbReference type="InterPro" id="IPR051245">
    <property type="entry name" value="eIF5-mimic_regulator"/>
</dbReference>
<dbReference type="Pfam" id="PF02020">
    <property type="entry name" value="W2"/>
    <property type="match status" value="1"/>
</dbReference>
<dbReference type="AlphaFoldDB" id="A0A2V0PCL0"/>
<sequence>MSTKEERPTLAGVNVKTRKRNIVVPSDPGSFADAIVQIFQDAADEGAPLEKNLEAGVKVLDSAELDFSRYADTLFEVLFAGGRLATGGNLADDQKEKLSTTVLTCEATPEAIAPFIKVFQLLIRRRPFLVKGLEATLNKFMLSLEFYDEEGRKKIATTAALVFSNKLVLPENVLITLLNDRLVAKGTVLDFVTTFFQVYLARESLDDLKTLLTKGKLVNRLEELMPPGKRSPQDFAAHFGAAGLSSLVEWNTQREMETKIAELREELSRMIEDDPPHPAAEVMAMVKTRKGEQNLPDAEVVRVIWGCLMRSINMTGKNQSQILQSIVRAIKTHHKLLAAQVTNGRLELTLLVTVQVACYEDNRLLKLFTDIVKALYGSDLVGEDAVNHWYKRGSHPKGRNVFLKDIEPFIKWLEEAEEEEDEEDE</sequence>
<dbReference type="PROSITE" id="PS51363">
    <property type="entry name" value="W2"/>
    <property type="match status" value="1"/>
</dbReference>
<gene>
    <name evidence="2" type="ORF">Rsub_08602</name>
</gene>
<dbReference type="Pfam" id="PF25504">
    <property type="entry name" value="HEAT_5MP1_2"/>
    <property type="match status" value="1"/>
</dbReference>
<evidence type="ECO:0000313" key="2">
    <source>
        <dbReference type="EMBL" id="GBF95620.1"/>
    </source>
</evidence>